<dbReference type="GO" id="GO:0070733">
    <property type="term" value="F:AMPylase activity"/>
    <property type="evidence" value="ECO:0007669"/>
    <property type="project" value="UniProtKB-EC"/>
</dbReference>
<dbReference type="HAMAP" id="MF_00692">
    <property type="entry name" value="SelO"/>
    <property type="match status" value="1"/>
</dbReference>
<dbReference type="EMBL" id="FTPS01000001">
    <property type="protein sequence ID" value="SIT85235.1"/>
    <property type="molecule type" value="Genomic_DNA"/>
</dbReference>
<evidence type="ECO:0000256" key="8">
    <source>
        <dbReference type="HAMAP-Rule" id="MF_00692"/>
    </source>
</evidence>
<comment type="cofactor">
    <cofactor evidence="8">
        <name>Mg(2+)</name>
        <dbReference type="ChEBI" id="CHEBI:18420"/>
    </cofactor>
    <cofactor evidence="8">
        <name>Mn(2+)</name>
        <dbReference type="ChEBI" id="CHEBI:29035"/>
    </cofactor>
</comment>
<dbReference type="Proteomes" id="UP000192455">
    <property type="component" value="Unassembled WGS sequence"/>
</dbReference>
<keyword evidence="3 8" id="KW-0548">Nucleotidyltransferase</keyword>
<dbReference type="AlphaFoldDB" id="A0A1R3X537"/>
<dbReference type="PANTHER" id="PTHR32057">
    <property type="entry name" value="PROTEIN ADENYLYLTRANSFERASE SELO, MITOCHONDRIAL"/>
    <property type="match status" value="1"/>
</dbReference>
<protein>
    <recommendedName>
        <fullName evidence="8">Protein nucleotidyltransferase YdiU</fullName>
        <ecNumber evidence="8">2.7.7.-</ecNumber>
    </recommendedName>
    <alternativeName>
        <fullName evidence="8">Protein adenylyltransferase YdiU</fullName>
        <ecNumber evidence="8">2.7.7.108</ecNumber>
    </alternativeName>
    <alternativeName>
        <fullName evidence="8">Protein uridylyltransferase YdiU</fullName>
        <ecNumber evidence="8">2.7.7.-</ecNumber>
    </alternativeName>
</protein>
<evidence type="ECO:0000256" key="7">
    <source>
        <dbReference type="ARBA" id="ARBA00022842"/>
    </source>
</evidence>
<keyword evidence="2 8" id="KW-0808">Transferase</keyword>
<dbReference type="OrthoDB" id="9776281at2"/>
<dbReference type="GO" id="GO:0005524">
    <property type="term" value="F:ATP binding"/>
    <property type="evidence" value="ECO:0007669"/>
    <property type="project" value="UniProtKB-UniRule"/>
</dbReference>
<keyword evidence="7 8" id="KW-0460">Magnesium</keyword>
<comment type="function">
    <text evidence="8">Nucleotidyltransferase involved in the post-translational modification of proteins. It can catalyze the addition of adenosine monophosphate (AMP) or uridine monophosphate (UMP) to a protein, resulting in modifications known as AMPylation and UMPylation.</text>
</comment>
<name>A0A1R3X537_9RHOB</name>
<dbReference type="EC" id="2.7.7.108" evidence="8"/>
<feature type="binding site" evidence="8">
    <location>
        <position position="172"/>
    </location>
    <ligand>
        <name>ATP</name>
        <dbReference type="ChEBI" id="CHEBI:30616"/>
    </ligand>
</feature>
<comment type="catalytic activity">
    <reaction evidence="8">
        <text>L-threonyl-[protein] + ATP = 3-O-(5'-adenylyl)-L-threonyl-[protein] + diphosphate</text>
        <dbReference type="Rhea" id="RHEA:54292"/>
        <dbReference type="Rhea" id="RHEA-COMP:11060"/>
        <dbReference type="Rhea" id="RHEA-COMP:13847"/>
        <dbReference type="ChEBI" id="CHEBI:30013"/>
        <dbReference type="ChEBI" id="CHEBI:30616"/>
        <dbReference type="ChEBI" id="CHEBI:33019"/>
        <dbReference type="ChEBI" id="CHEBI:138113"/>
        <dbReference type="EC" id="2.7.7.108"/>
    </reaction>
</comment>
<dbReference type="RefSeq" id="WP_076649945.1">
    <property type="nucleotide sequence ID" value="NZ_FTPS01000001.1"/>
</dbReference>
<feature type="binding site" evidence="8">
    <location>
        <position position="88"/>
    </location>
    <ligand>
        <name>ATP</name>
        <dbReference type="ChEBI" id="CHEBI:30616"/>
    </ligand>
</feature>
<comment type="similarity">
    <text evidence="1 8">Belongs to the SELO family.</text>
</comment>
<feature type="binding site" evidence="8">
    <location>
        <position position="254"/>
    </location>
    <ligand>
        <name>Mg(2+)</name>
        <dbReference type="ChEBI" id="CHEBI:18420"/>
    </ligand>
</feature>
<evidence type="ECO:0000256" key="5">
    <source>
        <dbReference type="ARBA" id="ARBA00022741"/>
    </source>
</evidence>
<feature type="binding site" evidence="8">
    <location>
        <position position="121"/>
    </location>
    <ligand>
        <name>ATP</name>
        <dbReference type="ChEBI" id="CHEBI:30616"/>
    </ligand>
</feature>
<dbReference type="NCBIfam" id="NF000658">
    <property type="entry name" value="PRK00029.1"/>
    <property type="match status" value="1"/>
</dbReference>
<evidence type="ECO:0000313" key="10">
    <source>
        <dbReference type="Proteomes" id="UP000192455"/>
    </source>
</evidence>
<evidence type="ECO:0000256" key="3">
    <source>
        <dbReference type="ARBA" id="ARBA00022695"/>
    </source>
</evidence>
<feature type="binding site" evidence="8">
    <location>
        <position position="89"/>
    </location>
    <ligand>
        <name>ATP</name>
        <dbReference type="ChEBI" id="CHEBI:30616"/>
    </ligand>
</feature>
<dbReference type="GO" id="GO:0000287">
    <property type="term" value="F:magnesium ion binding"/>
    <property type="evidence" value="ECO:0007669"/>
    <property type="project" value="UniProtKB-UniRule"/>
</dbReference>
<comment type="catalytic activity">
    <reaction evidence="8">
        <text>L-seryl-[protein] + UTP = O-(5'-uridylyl)-L-seryl-[protein] + diphosphate</text>
        <dbReference type="Rhea" id="RHEA:64604"/>
        <dbReference type="Rhea" id="RHEA-COMP:9863"/>
        <dbReference type="Rhea" id="RHEA-COMP:16635"/>
        <dbReference type="ChEBI" id="CHEBI:29999"/>
        <dbReference type="ChEBI" id="CHEBI:33019"/>
        <dbReference type="ChEBI" id="CHEBI:46398"/>
        <dbReference type="ChEBI" id="CHEBI:156051"/>
    </reaction>
</comment>
<evidence type="ECO:0000256" key="6">
    <source>
        <dbReference type="ARBA" id="ARBA00022840"/>
    </source>
</evidence>
<dbReference type="PANTHER" id="PTHR32057:SF14">
    <property type="entry name" value="PROTEIN ADENYLYLTRANSFERASE SELO, MITOCHONDRIAL"/>
    <property type="match status" value="1"/>
</dbReference>
<evidence type="ECO:0000313" key="9">
    <source>
        <dbReference type="EMBL" id="SIT85235.1"/>
    </source>
</evidence>
<keyword evidence="4 8" id="KW-0479">Metal-binding</keyword>
<organism evidence="9 10">
    <name type="scientific">Pontibaca methylaminivorans</name>
    <dbReference type="NCBI Taxonomy" id="515897"/>
    <lineage>
        <taxon>Bacteria</taxon>
        <taxon>Pseudomonadati</taxon>
        <taxon>Pseudomonadota</taxon>
        <taxon>Alphaproteobacteria</taxon>
        <taxon>Rhodobacterales</taxon>
        <taxon>Roseobacteraceae</taxon>
        <taxon>Pontibaca</taxon>
    </lineage>
</organism>
<dbReference type="Pfam" id="PF02696">
    <property type="entry name" value="SelO"/>
    <property type="match status" value="1"/>
</dbReference>
<dbReference type="GO" id="GO:0030145">
    <property type="term" value="F:manganese ion binding"/>
    <property type="evidence" value="ECO:0007669"/>
    <property type="project" value="UniProtKB-UniRule"/>
</dbReference>
<feature type="binding site" evidence="8">
    <location>
        <position position="254"/>
    </location>
    <ligand>
        <name>ATP</name>
        <dbReference type="ChEBI" id="CHEBI:30616"/>
    </ligand>
</feature>
<comment type="catalytic activity">
    <reaction evidence="8">
        <text>L-tyrosyl-[protein] + ATP = O-(5'-adenylyl)-L-tyrosyl-[protein] + diphosphate</text>
        <dbReference type="Rhea" id="RHEA:54288"/>
        <dbReference type="Rhea" id="RHEA-COMP:10136"/>
        <dbReference type="Rhea" id="RHEA-COMP:13846"/>
        <dbReference type="ChEBI" id="CHEBI:30616"/>
        <dbReference type="ChEBI" id="CHEBI:33019"/>
        <dbReference type="ChEBI" id="CHEBI:46858"/>
        <dbReference type="ChEBI" id="CHEBI:83624"/>
        <dbReference type="EC" id="2.7.7.108"/>
    </reaction>
</comment>
<feature type="binding site" evidence="8">
    <location>
        <position position="245"/>
    </location>
    <ligand>
        <name>Mg(2+)</name>
        <dbReference type="ChEBI" id="CHEBI:18420"/>
    </ligand>
</feature>
<feature type="binding site" evidence="8">
    <location>
        <position position="109"/>
    </location>
    <ligand>
        <name>ATP</name>
        <dbReference type="ChEBI" id="CHEBI:30616"/>
    </ligand>
</feature>
<proteinExistence type="inferred from homology"/>
<sequence length="472" mass="51474">MSLDIPFDNSYARLPASFYTRQAPVPVKAPRLVAFNDDLARLVGLHPSGRDDMAQIFAGNVVPDGAAPLAQLYAGHQFGQYNPQLGDGRAILLGEVIGRDGIRRDIQLKGSGRTPYSRGGDGRAWLGPVLREYVVSEAMHALGIPTTRALAAVETGETVWRDRALPGAVLTRVAASHLRVGTFQIFAARGDREALRQLTDYAIARHYPKADGPMGLLAAVRDAQARLVVRWMGVGFIHGVMNTDNMAISGETIDYGPCAFLDDYDPEKVFSSIDRMGRYAYANQPDIAVWNLAQFATALLRQLDDPESGVEEATRIVHEMPDLLRANWLTTFAAKIGITDPRPEDGALIGDLLALMAAGGADFTNTFRALAKGDARGQFADAKGFDDWAERWKARLAQEPDPGEVMAAANPAFIPRNHRIEQMIEAAVQGDYAPFERLDRVLADPFTDQPDDADLMQPPRADEVVTATFCGT</sequence>
<comment type="catalytic activity">
    <reaction evidence="8">
        <text>L-tyrosyl-[protein] + UTP = O-(5'-uridylyl)-L-tyrosyl-[protein] + diphosphate</text>
        <dbReference type="Rhea" id="RHEA:83887"/>
        <dbReference type="Rhea" id="RHEA-COMP:10136"/>
        <dbReference type="Rhea" id="RHEA-COMP:20238"/>
        <dbReference type="ChEBI" id="CHEBI:33019"/>
        <dbReference type="ChEBI" id="CHEBI:46398"/>
        <dbReference type="ChEBI" id="CHEBI:46858"/>
        <dbReference type="ChEBI" id="CHEBI:90602"/>
    </reaction>
</comment>
<comment type="catalytic activity">
    <reaction evidence="8">
        <text>L-seryl-[protein] + ATP = 3-O-(5'-adenylyl)-L-seryl-[protein] + diphosphate</text>
        <dbReference type="Rhea" id="RHEA:58120"/>
        <dbReference type="Rhea" id="RHEA-COMP:9863"/>
        <dbReference type="Rhea" id="RHEA-COMP:15073"/>
        <dbReference type="ChEBI" id="CHEBI:29999"/>
        <dbReference type="ChEBI" id="CHEBI:30616"/>
        <dbReference type="ChEBI" id="CHEBI:33019"/>
        <dbReference type="ChEBI" id="CHEBI:142516"/>
        <dbReference type="EC" id="2.7.7.108"/>
    </reaction>
</comment>
<comment type="catalytic activity">
    <reaction evidence="8">
        <text>L-histidyl-[protein] + UTP = N(tele)-(5'-uridylyl)-L-histidyl-[protein] + diphosphate</text>
        <dbReference type="Rhea" id="RHEA:83891"/>
        <dbReference type="Rhea" id="RHEA-COMP:9745"/>
        <dbReference type="Rhea" id="RHEA-COMP:20239"/>
        <dbReference type="ChEBI" id="CHEBI:29979"/>
        <dbReference type="ChEBI" id="CHEBI:33019"/>
        <dbReference type="ChEBI" id="CHEBI:46398"/>
        <dbReference type="ChEBI" id="CHEBI:233474"/>
    </reaction>
</comment>
<gene>
    <name evidence="8" type="primary">ydiU</name>
    <name evidence="8" type="synonym">selO</name>
    <name evidence="9" type="ORF">SAMN05421849_2280</name>
</gene>
<keyword evidence="5 8" id="KW-0547">Nucleotide-binding</keyword>
<dbReference type="EC" id="2.7.7.-" evidence="8"/>
<keyword evidence="10" id="KW-1185">Reference proteome</keyword>
<reference evidence="9 10" key="1">
    <citation type="submission" date="2017-01" db="EMBL/GenBank/DDBJ databases">
        <authorList>
            <person name="Mah S.A."/>
            <person name="Swanson W.J."/>
            <person name="Moy G.W."/>
            <person name="Vacquier V.D."/>
        </authorList>
    </citation>
    <scope>NUCLEOTIDE SEQUENCE [LARGE SCALE GENOMIC DNA]</scope>
    <source>
        <strain evidence="9 10">DSM 21219</strain>
    </source>
</reference>
<evidence type="ECO:0000256" key="4">
    <source>
        <dbReference type="ARBA" id="ARBA00022723"/>
    </source>
</evidence>
<feature type="binding site" evidence="8">
    <location>
        <position position="86"/>
    </location>
    <ligand>
        <name>ATP</name>
        <dbReference type="ChEBI" id="CHEBI:30616"/>
    </ligand>
</feature>
<evidence type="ECO:0000256" key="1">
    <source>
        <dbReference type="ARBA" id="ARBA00009747"/>
    </source>
</evidence>
<keyword evidence="6 8" id="KW-0067">ATP-binding</keyword>
<evidence type="ECO:0000256" key="2">
    <source>
        <dbReference type="ARBA" id="ARBA00022679"/>
    </source>
</evidence>
<dbReference type="STRING" id="515897.SAMN05421849_2280"/>
<feature type="binding site" evidence="8">
    <location>
        <position position="122"/>
    </location>
    <ligand>
        <name>ATP</name>
        <dbReference type="ChEBI" id="CHEBI:30616"/>
    </ligand>
</feature>
<feature type="active site" description="Proton acceptor" evidence="8">
    <location>
        <position position="244"/>
    </location>
</feature>
<keyword evidence="8" id="KW-0464">Manganese</keyword>
<dbReference type="InterPro" id="IPR003846">
    <property type="entry name" value="SelO"/>
</dbReference>
<feature type="binding site" evidence="8">
    <location>
        <position position="179"/>
    </location>
    <ligand>
        <name>ATP</name>
        <dbReference type="ChEBI" id="CHEBI:30616"/>
    </ligand>
</feature>
<accession>A0A1R3X537</accession>